<dbReference type="SUPFAM" id="SSF49599">
    <property type="entry name" value="TRAF domain-like"/>
    <property type="match status" value="1"/>
</dbReference>
<dbReference type="InterPro" id="IPR002083">
    <property type="entry name" value="MATH/TRAF_dom"/>
</dbReference>
<comment type="caution">
    <text evidence="3">The sequence shown here is derived from an EMBL/GenBank/DDBJ whole genome shotgun (WGS) entry which is preliminary data.</text>
</comment>
<feature type="domain" description="BTB" evidence="1">
    <location>
        <begin position="338"/>
        <end position="403"/>
    </location>
</feature>
<accession>A0AAV2BYZ7</accession>
<dbReference type="Gene3D" id="2.60.210.10">
    <property type="entry name" value="Apoptosis, Tumor Necrosis Factor Receptor Associated Protein 2, Chain A"/>
    <property type="match status" value="1"/>
</dbReference>
<dbReference type="CDD" id="cd00121">
    <property type="entry name" value="MATH"/>
    <property type="match status" value="1"/>
</dbReference>
<dbReference type="CDD" id="cd18186">
    <property type="entry name" value="BTB_POZ_ZBTB_KLHL-like"/>
    <property type="match status" value="1"/>
</dbReference>
<dbReference type="EMBL" id="CAXIEN010000648">
    <property type="protein sequence ID" value="CAL1301288.1"/>
    <property type="molecule type" value="Genomic_DNA"/>
</dbReference>
<dbReference type="PROSITE" id="PS50097">
    <property type="entry name" value="BTB"/>
    <property type="match status" value="1"/>
</dbReference>
<evidence type="ECO:0000259" key="2">
    <source>
        <dbReference type="PROSITE" id="PS50144"/>
    </source>
</evidence>
<dbReference type="InterPro" id="IPR011333">
    <property type="entry name" value="SKP1/BTB/POZ_sf"/>
</dbReference>
<name>A0AAV2BYZ7_9ARAC</name>
<dbReference type="PANTHER" id="PTHR24413">
    <property type="entry name" value="SPECKLE-TYPE POZ PROTEIN"/>
    <property type="match status" value="1"/>
</dbReference>
<dbReference type="Gene3D" id="1.25.40.420">
    <property type="match status" value="1"/>
</dbReference>
<protein>
    <recommendedName>
        <fullName evidence="5">Speckle-type POZ protein</fullName>
    </recommendedName>
</protein>
<dbReference type="InterPro" id="IPR008974">
    <property type="entry name" value="TRAF-like"/>
</dbReference>
<reference evidence="3 4" key="1">
    <citation type="submission" date="2024-04" db="EMBL/GenBank/DDBJ databases">
        <authorList>
            <person name="Rising A."/>
            <person name="Reimegard J."/>
            <person name="Sonavane S."/>
            <person name="Akerstrom W."/>
            <person name="Nylinder S."/>
            <person name="Hedman E."/>
            <person name="Kallberg Y."/>
        </authorList>
    </citation>
    <scope>NUCLEOTIDE SEQUENCE [LARGE SCALE GENOMIC DNA]</scope>
</reference>
<dbReference type="GO" id="GO:0030163">
    <property type="term" value="P:protein catabolic process"/>
    <property type="evidence" value="ECO:0007669"/>
    <property type="project" value="UniProtKB-ARBA"/>
</dbReference>
<organism evidence="3 4">
    <name type="scientific">Larinioides sclopetarius</name>
    <dbReference type="NCBI Taxonomy" id="280406"/>
    <lineage>
        <taxon>Eukaryota</taxon>
        <taxon>Metazoa</taxon>
        <taxon>Ecdysozoa</taxon>
        <taxon>Arthropoda</taxon>
        <taxon>Chelicerata</taxon>
        <taxon>Arachnida</taxon>
        <taxon>Araneae</taxon>
        <taxon>Araneomorphae</taxon>
        <taxon>Entelegynae</taxon>
        <taxon>Araneoidea</taxon>
        <taxon>Araneidae</taxon>
        <taxon>Larinioides</taxon>
    </lineage>
</organism>
<dbReference type="Pfam" id="PF22486">
    <property type="entry name" value="MATH_2"/>
    <property type="match status" value="1"/>
</dbReference>
<evidence type="ECO:0000313" key="4">
    <source>
        <dbReference type="Proteomes" id="UP001497382"/>
    </source>
</evidence>
<feature type="domain" description="MATH" evidence="2">
    <location>
        <begin position="7"/>
        <end position="142"/>
    </location>
</feature>
<dbReference type="InterPro" id="IPR000210">
    <property type="entry name" value="BTB/POZ_dom"/>
</dbReference>
<dbReference type="AlphaFoldDB" id="A0AAV2BYZ7"/>
<evidence type="ECO:0008006" key="5">
    <source>
        <dbReference type="Google" id="ProtNLM"/>
    </source>
</evidence>
<evidence type="ECO:0000259" key="1">
    <source>
        <dbReference type="PROSITE" id="PS50097"/>
    </source>
</evidence>
<dbReference type="Gene3D" id="3.30.710.10">
    <property type="entry name" value="Potassium Channel Kv1.1, Chain A"/>
    <property type="match status" value="1"/>
</dbReference>
<dbReference type="Pfam" id="PF00651">
    <property type="entry name" value="BTB"/>
    <property type="match status" value="1"/>
</dbReference>
<gene>
    <name evidence="3" type="ORF">LARSCL_LOCUS22425</name>
</gene>
<dbReference type="SMART" id="SM00225">
    <property type="entry name" value="BTB"/>
    <property type="match status" value="1"/>
</dbReference>
<dbReference type="PROSITE" id="PS50144">
    <property type="entry name" value="MATH"/>
    <property type="match status" value="1"/>
</dbReference>
<dbReference type="SUPFAM" id="SSF54695">
    <property type="entry name" value="POZ domain"/>
    <property type="match status" value="1"/>
</dbReference>
<sequence>MRDGRVEYTFLWFIENYIYCGHKNGEELLSPHFTADELEGTSWRISVYPKGRTEEDKGYISLYLRRSLLDDEPENVSLNYELSFFAADGLPFCLKASKETFICDNAAGWPKFVKLEDVAQKILTVRCRIWRGEGKIHKVAPICARTQVAVENISFMHVVGNFSALDPNKKNTIKIQSHSRKEWALFSSLYFKHDSCREGEIIVKITPFNSPHAFCKLKISLLDANGNLIVCGENDNRFDAEGKDVQQVTLPLTRQDILNIKSEYLPDDKLSLLCECSFPTGLELEKIEVTQHELLGGRGLYRPRRKMRGRGFRRRYLAEASAYPSVSEGVKAHYISLTNVELKTKTKSFPAHRSVLCAASPVFKIRISMTEKDTDYIQVYDLEDDIVEQLLLFLYSDNIENLEWNTATQLYYAAKRYQIGKLKEICSSFLVKNLTTTNAGELLVLADTHSDCDLKKSVEDFITEYEEQVFSSKEWEMFIEISPELAAKTMHLKYKRGSGDYNSSEGRLLLIRMDA</sequence>
<dbReference type="Proteomes" id="UP001497382">
    <property type="component" value="Unassembled WGS sequence"/>
</dbReference>
<keyword evidence="4" id="KW-1185">Reference proteome</keyword>
<evidence type="ECO:0000313" key="3">
    <source>
        <dbReference type="EMBL" id="CAL1301288.1"/>
    </source>
</evidence>
<proteinExistence type="predicted"/>